<dbReference type="AlphaFoldDB" id="A0A7X5V1E7"/>
<dbReference type="Pfam" id="PF13472">
    <property type="entry name" value="Lipase_GDSL_2"/>
    <property type="match status" value="1"/>
</dbReference>
<comment type="caution">
    <text evidence="3">The sequence shown here is derived from an EMBL/GenBank/DDBJ whole genome shotgun (WGS) entry which is preliminary data.</text>
</comment>
<dbReference type="CDD" id="cd01831">
    <property type="entry name" value="Endoglucanase_E_like"/>
    <property type="match status" value="1"/>
</dbReference>
<feature type="domain" description="Carbohydrate esterase 2 N-terminal" evidence="2">
    <location>
        <begin position="30"/>
        <end position="129"/>
    </location>
</feature>
<evidence type="ECO:0000259" key="2">
    <source>
        <dbReference type="Pfam" id="PF17996"/>
    </source>
</evidence>
<evidence type="ECO:0000259" key="1">
    <source>
        <dbReference type="Pfam" id="PF13472"/>
    </source>
</evidence>
<dbReference type="SUPFAM" id="SSF52266">
    <property type="entry name" value="SGNH hydrolase"/>
    <property type="match status" value="1"/>
</dbReference>
<dbReference type="Gene3D" id="3.40.50.1110">
    <property type="entry name" value="SGNH hydrolase"/>
    <property type="match status" value="1"/>
</dbReference>
<feature type="domain" description="SGNH hydrolase-type esterase" evidence="1">
    <location>
        <begin position="137"/>
        <end position="298"/>
    </location>
</feature>
<sequence>MKPFALALLAPLVLSAAPPPEGRRLAVHVGGRAIVQGGEMRFGWPGTYVEARFRGTDVTVRVETHGDFLRVSVDGKPFQTLVTPGPATVRIAGLKPGVHAIRIDKLTESQSGSSSFFGFFTHGTPLPAPVRSGGIEFIGDSHSVGYGNTSATRTCTAQQVHDTTDTSQAFGPIVARRLGVDYRVIAYSGYGIVRNHAGRFPGENLPFLYPRALPGDPAPAAPEPGWKPRAIVVNLGTNDFSTPLHAGEAWADAAALRAAYRARYIDFVNELRRRQPQARLVLMGAGDFQADVAAVAEATGATAVQVPTLAMTGCNWHPSLADHRLMADLLAAALKGRRG</sequence>
<dbReference type="Pfam" id="PF17996">
    <property type="entry name" value="CE2_N"/>
    <property type="match status" value="1"/>
</dbReference>
<dbReference type="RefSeq" id="WP_167300422.1">
    <property type="nucleotide sequence ID" value="NZ_JAASQV010000002.1"/>
</dbReference>
<dbReference type="InterPro" id="IPR040794">
    <property type="entry name" value="CE2_N"/>
</dbReference>
<name>A0A7X5V1E7_9SPHN</name>
<dbReference type="GO" id="GO:0052689">
    <property type="term" value="F:carboxylic ester hydrolase activity"/>
    <property type="evidence" value="ECO:0007669"/>
    <property type="project" value="InterPro"/>
</dbReference>
<reference evidence="3 4" key="1">
    <citation type="submission" date="2020-03" db="EMBL/GenBank/DDBJ databases">
        <title>Genomic Encyclopedia of Type Strains, Phase IV (KMG-IV): sequencing the most valuable type-strain genomes for metagenomic binning, comparative biology and taxonomic classification.</title>
        <authorList>
            <person name="Goeker M."/>
        </authorList>
    </citation>
    <scope>NUCLEOTIDE SEQUENCE [LARGE SCALE GENOMIC DNA]</scope>
    <source>
        <strain evidence="3 4">DSM 4733</strain>
    </source>
</reference>
<protein>
    <submittedName>
        <fullName evidence="3">Lysophospholipase L1-like esterase</fullName>
    </submittedName>
</protein>
<dbReference type="PANTHER" id="PTHR37834">
    <property type="entry name" value="GDSL-LIKE LIPASE/ACYLHYDROLASE DOMAIN PROTEIN (AFU_ORTHOLOGUE AFUA_2G00620)"/>
    <property type="match status" value="1"/>
</dbReference>
<dbReference type="PANTHER" id="PTHR37834:SF2">
    <property type="entry name" value="ESTERASE, SGNH HYDROLASE-TYPE"/>
    <property type="match status" value="1"/>
</dbReference>
<dbReference type="Gene3D" id="2.60.120.260">
    <property type="entry name" value="Galactose-binding domain-like"/>
    <property type="match status" value="1"/>
</dbReference>
<dbReference type="Proteomes" id="UP000564677">
    <property type="component" value="Unassembled WGS sequence"/>
</dbReference>
<gene>
    <name evidence="3" type="ORF">FHR20_003106</name>
</gene>
<organism evidence="3 4">
    <name type="scientific">Sphingomonas leidyi</name>
    <dbReference type="NCBI Taxonomy" id="68569"/>
    <lineage>
        <taxon>Bacteria</taxon>
        <taxon>Pseudomonadati</taxon>
        <taxon>Pseudomonadota</taxon>
        <taxon>Alphaproteobacteria</taxon>
        <taxon>Sphingomonadales</taxon>
        <taxon>Sphingomonadaceae</taxon>
        <taxon>Sphingomonas</taxon>
    </lineage>
</organism>
<evidence type="ECO:0000313" key="4">
    <source>
        <dbReference type="Proteomes" id="UP000564677"/>
    </source>
</evidence>
<dbReference type="InterPro" id="IPR052762">
    <property type="entry name" value="PCW_deacetylase/CE"/>
</dbReference>
<dbReference type="EMBL" id="JAASQV010000002">
    <property type="protein sequence ID" value="NIJ66144.1"/>
    <property type="molecule type" value="Genomic_DNA"/>
</dbReference>
<proteinExistence type="predicted"/>
<dbReference type="InterPro" id="IPR013830">
    <property type="entry name" value="SGNH_hydro"/>
</dbReference>
<keyword evidence="4" id="KW-1185">Reference proteome</keyword>
<evidence type="ECO:0000313" key="3">
    <source>
        <dbReference type="EMBL" id="NIJ66144.1"/>
    </source>
</evidence>
<dbReference type="InterPro" id="IPR036514">
    <property type="entry name" value="SGNH_hydro_sf"/>
</dbReference>
<accession>A0A7X5V1E7</accession>
<dbReference type="InterPro" id="IPR037461">
    <property type="entry name" value="CtCE2-like_dom"/>
</dbReference>